<evidence type="ECO:0000259" key="12">
    <source>
        <dbReference type="Pfam" id="PF00534"/>
    </source>
</evidence>
<proteinExistence type="inferred from homology"/>
<keyword evidence="5" id="KW-0472">Membrane</keyword>
<keyword evidence="11" id="KW-1003">Cell membrane</keyword>
<evidence type="ECO:0000256" key="6">
    <source>
        <dbReference type="ARBA" id="ARBA00022679"/>
    </source>
</evidence>
<evidence type="ECO:0000256" key="2">
    <source>
        <dbReference type="ARBA" id="ARBA00004713"/>
    </source>
</evidence>
<protein>
    <recommendedName>
        <fullName evidence="4 11">3-deoxy-D-manno-octulosonic acid transferase</fullName>
        <shortName evidence="11">Kdo transferase</shortName>
        <ecNumber evidence="3 11">2.4.99.12</ecNumber>
    </recommendedName>
    <alternativeName>
        <fullName evidence="7 11">Lipid IV(A) 3-deoxy-D-manno-octulosonic acid transferase</fullName>
    </alternativeName>
</protein>
<evidence type="ECO:0000259" key="13">
    <source>
        <dbReference type="Pfam" id="PF04413"/>
    </source>
</evidence>
<dbReference type="InterPro" id="IPR007507">
    <property type="entry name" value="Glycos_transf_N"/>
</dbReference>
<accession>A0A1M5SZS7</accession>
<comment type="subcellular location">
    <subcellularLocation>
        <location evidence="1">Cell envelope</location>
    </subcellularLocation>
    <subcellularLocation>
        <location evidence="11">Cell membrane</location>
    </subcellularLocation>
</comment>
<dbReference type="GO" id="GO:0030313">
    <property type="term" value="C:cell envelope"/>
    <property type="evidence" value="ECO:0007669"/>
    <property type="project" value="UniProtKB-SubCell"/>
</dbReference>
<evidence type="ECO:0000256" key="3">
    <source>
        <dbReference type="ARBA" id="ARBA00012621"/>
    </source>
</evidence>
<feature type="site" description="Transition state stabilizer" evidence="10">
    <location>
        <position position="211"/>
    </location>
</feature>
<comment type="similarity">
    <text evidence="11">Belongs to the glycosyltransferase group 1 family.</text>
</comment>
<dbReference type="Gene3D" id="3.40.50.2000">
    <property type="entry name" value="Glycogen Phosphorylase B"/>
    <property type="match status" value="1"/>
</dbReference>
<dbReference type="STRING" id="658167.SAMN04488135_103231"/>
<keyword evidence="15" id="KW-1185">Reference proteome</keyword>
<dbReference type="GO" id="GO:0009244">
    <property type="term" value="P:lipopolysaccharide core region biosynthetic process"/>
    <property type="evidence" value="ECO:0007669"/>
    <property type="project" value="UniProtKB-UniRule"/>
</dbReference>
<keyword evidence="11" id="KW-0448">Lipopolysaccharide biosynthesis</keyword>
<feature type="domain" description="3-deoxy-D-manno-octulosonic-acid transferase N-terminal" evidence="13">
    <location>
        <begin position="38"/>
        <end position="214"/>
    </location>
</feature>
<reference evidence="14 15" key="1">
    <citation type="submission" date="2016-11" db="EMBL/GenBank/DDBJ databases">
        <authorList>
            <person name="Jaros S."/>
            <person name="Januszkiewicz K."/>
            <person name="Wedrychowicz H."/>
        </authorList>
    </citation>
    <scope>NUCLEOTIDE SEQUENCE [LARGE SCALE GENOMIC DNA]</scope>
    <source>
        <strain evidence="14 15">CGMCC 1.10190</strain>
    </source>
</reference>
<evidence type="ECO:0000256" key="10">
    <source>
        <dbReference type="PIRSR" id="PIRSR639901-2"/>
    </source>
</evidence>
<dbReference type="Pfam" id="PF00534">
    <property type="entry name" value="Glycos_transf_1"/>
    <property type="match status" value="1"/>
</dbReference>
<dbReference type="EC" id="2.4.99.12" evidence="3 11"/>
<evidence type="ECO:0000256" key="7">
    <source>
        <dbReference type="ARBA" id="ARBA00031445"/>
    </source>
</evidence>
<name>A0A1M5SZS7_9BURK</name>
<dbReference type="SUPFAM" id="SSF53756">
    <property type="entry name" value="UDP-Glycosyltransferase/glycogen phosphorylase"/>
    <property type="match status" value="1"/>
</dbReference>
<evidence type="ECO:0000313" key="15">
    <source>
        <dbReference type="Proteomes" id="UP000184226"/>
    </source>
</evidence>
<comment type="catalytic activity">
    <reaction evidence="8 11">
        <text>lipid IVA (E. coli) + CMP-3-deoxy-beta-D-manno-octulosonate = alpha-Kdo-(2-&gt;6)-lipid IVA (E. coli) + CMP + H(+)</text>
        <dbReference type="Rhea" id="RHEA:28066"/>
        <dbReference type="ChEBI" id="CHEBI:15378"/>
        <dbReference type="ChEBI" id="CHEBI:58603"/>
        <dbReference type="ChEBI" id="CHEBI:60364"/>
        <dbReference type="ChEBI" id="CHEBI:60377"/>
        <dbReference type="ChEBI" id="CHEBI:85987"/>
        <dbReference type="EC" id="2.4.99.12"/>
    </reaction>
</comment>
<evidence type="ECO:0000256" key="9">
    <source>
        <dbReference type="PIRSR" id="PIRSR639901-1"/>
    </source>
</evidence>
<comment type="function">
    <text evidence="11">Involved in lipopolysaccharide (LPS) biosynthesis. Catalyzes the transfer of 3-deoxy-D-manno-octulosonate (Kdo) residue(s) from CMP-Kdo to lipid IV(A), the tetraacyldisaccharide-1,4'-bisphosphate precursor of lipid A.</text>
</comment>
<evidence type="ECO:0000313" key="14">
    <source>
        <dbReference type="EMBL" id="SHH43976.1"/>
    </source>
</evidence>
<dbReference type="Pfam" id="PF04413">
    <property type="entry name" value="Glycos_transf_N"/>
    <property type="match status" value="1"/>
</dbReference>
<dbReference type="GO" id="GO:0005886">
    <property type="term" value="C:plasma membrane"/>
    <property type="evidence" value="ECO:0007669"/>
    <property type="project" value="UniProtKB-SubCell"/>
</dbReference>
<dbReference type="PANTHER" id="PTHR42755">
    <property type="entry name" value="3-DEOXY-MANNO-OCTULOSONATE CYTIDYLYLTRANSFERASE"/>
    <property type="match status" value="1"/>
</dbReference>
<evidence type="ECO:0000256" key="1">
    <source>
        <dbReference type="ARBA" id="ARBA00004196"/>
    </source>
</evidence>
<dbReference type="GO" id="GO:0009245">
    <property type="term" value="P:lipid A biosynthetic process"/>
    <property type="evidence" value="ECO:0007669"/>
    <property type="project" value="TreeGrafter"/>
</dbReference>
<sequence length="440" mass="48113">MNRYFYTAIVRLLSPALLGWMALRARRSGGDWGVASGARFGRYAQPSALRRPVWVHAVSLGETRAAEPFIQALLDQGESVLLTHMTVTGRAEGKRAFAQAIAQGRLAQQWLPYDFPGSTRRFMAHYRPRAGVLIEREVWPNLLAAARRAQVPMLLASARFSDNSLRQSLRAGSVMRNAYSSFEAVYAQTLHDAQRLEQAGASAVRVSGNFKFDISLPQDKILRGRQFSAGLSRKIIVIASTREGEDEMFVQAIARQVKRALAQGVDIDEQVLYCLIPRHPERFDLAADLLHKAGLAFVRRSQFIEMGDCTATALRACSQAAVLLGDSLGEMPRYYASAQLAIVAGSFAPLGGQNLIEACAIGVPVLVGPHTRNFEQAVVDAMDEGAAMRVPDADAALQTALQLLNDPQRLARMGEAGAHWVQKHTGAVLRVLAGLNEIKN</sequence>
<evidence type="ECO:0000256" key="8">
    <source>
        <dbReference type="ARBA" id="ARBA00049183"/>
    </source>
</evidence>
<feature type="site" description="Transition state stabilizer" evidence="10">
    <location>
        <position position="135"/>
    </location>
</feature>
<dbReference type="InterPro" id="IPR039901">
    <property type="entry name" value="Kdotransferase"/>
</dbReference>
<dbReference type="OrthoDB" id="9789797at2"/>
<evidence type="ECO:0000256" key="4">
    <source>
        <dbReference type="ARBA" id="ARBA00019077"/>
    </source>
</evidence>
<organism evidence="14 15">
    <name type="scientific">Pollutimonas bauzanensis</name>
    <dbReference type="NCBI Taxonomy" id="658167"/>
    <lineage>
        <taxon>Bacteria</taxon>
        <taxon>Pseudomonadati</taxon>
        <taxon>Pseudomonadota</taxon>
        <taxon>Betaproteobacteria</taxon>
        <taxon>Burkholderiales</taxon>
        <taxon>Alcaligenaceae</taxon>
        <taxon>Pollutimonas</taxon>
    </lineage>
</organism>
<gene>
    <name evidence="14" type="ORF">SAMN04488135_103231</name>
</gene>
<dbReference type="RefSeq" id="WP_073102410.1">
    <property type="nucleotide sequence ID" value="NZ_FQXE01000003.1"/>
</dbReference>
<evidence type="ECO:0000256" key="11">
    <source>
        <dbReference type="RuleBase" id="RU365103"/>
    </source>
</evidence>
<dbReference type="Proteomes" id="UP000184226">
    <property type="component" value="Unassembled WGS sequence"/>
</dbReference>
<dbReference type="InterPro" id="IPR038107">
    <property type="entry name" value="Glycos_transf_N_sf"/>
</dbReference>
<dbReference type="InterPro" id="IPR001296">
    <property type="entry name" value="Glyco_trans_1"/>
</dbReference>
<dbReference type="GO" id="GO:0043842">
    <property type="term" value="F:Kdo transferase activity"/>
    <property type="evidence" value="ECO:0007669"/>
    <property type="project" value="UniProtKB-EC"/>
</dbReference>
<dbReference type="PANTHER" id="PTHR42755:SF1">
    <property type="entry name" value="3-DEOXY-D-MANNO-OCTULOSONIC ACID TRANSFERASE, MITOCHONDRIAL-RELATED"/>
    <property type="match status" value="1"/>
</dbReference>
<dbReference type="EMBL" id="FQXE01000003">
    <property type="protein sequence ID" value="SHH43976.1"/>
    <property type="molecule type" value="Genomic_DNA"/>
</dbReference>
<dbReference type="AlphaFoldDB" id="A0A1M5SZS7"/>
<feature type="active site" description="Proton acceptor" evidence="9">
    <location>
        <position position="62"/>
    </location>
</feature>
<keyword evidence="6 11" id="KW-0808">Transferase</keyword>
<dbReference type="UniPathway" id="UPA00958"/>
<evidence type="ECO:0000256" key="5">
    <source>
        <dbReference type="ARBA" id="ARBA00022519"/>
    </source>
</evidence>
<keyword evidence="5" id="KW-0997">Cell inner membrane</keyword>
<dbReference type="Gene3D" id="3.40.50.11720">
    <property type="entry name" value="3-Deoxy-D-manno-octulosonic-acid transferase, N-terminal domain"/>
    <property type="match status" value="1"/>
</dbReference>
<feature type="domain" description="Glycosyl transferase family 1" evidence="12">
    <location>
        <begin position="321"/>
        <end position="419"/>
    </location>
</feature>
<comment type="pathway">
    <text evidence="2 11">Bacterial outer membrane biogenesis; LPS core biosynthesis.</text>
</comment>